<keyword evidence="1" id="KW-1133">Transmembrane helix</keyword>
<gene>
    <name evidence="2" type="ORF">M6B38_409085</name>
</gene>
<sequence>MLIKPELQIRIAKHVHLFQASVLNICKIFYSKRRMTNRLLYPKSLPLIILQKWCIFLLMLYHQQVFFNCAKHISSHALVFVLYGH</sequence>
<dbReference type="Proteomes" id="UP001140949">
    <property type="component" value="Unassembled WGS sequence"/>
</dbReference>
<comment type="caution">
    <text evidence="2">The sequence shown here is derived from an EMBL/GenBank/DDBJ whole genome shotgun (WGS) entry which is preliminary data.</text>
</comment>
<keyword evidence="3" id="KW-1185">Reference proteome</keyword>
<organism evidence="2 3">
    <name type="scientific">Iris pallida</name>
    <name type="common">Sweet iris</name>
    <dbReference type="NCBI Taxonomy" id="29817"/>
    <lineage>
        <taxon>Eukaryota</taxon>
        <taxon>Viridiplantae</taxon>
        <taxon>Streptophyta</taxon>
        <taxon>Embryophyta</taxon>
        <taxon>Tracheophyta</taxon>
        <taxon>Spermatophyta</taxon>
        <taxon>Magnoliopsida</taxon>
        <taxon>Liliopsida</taxon>
        <taxon>Asparagales</taxon>
        <taxon>Iridaceae</taxon>
        <taxon>Iridoideae</taxon>
        <taxon>Irideae</taxon>
        <taxon>Iris</taxon>
    </lineage>
</organism>
<evidence type="ECO:0000256" key="1">
    <source>
        <dbReference type="SAM" id="Phobius"/>
    </source>
</evidence>
<name>A0AAX6FPA3_IRIPA</name>
<proteinExistence type="predicted"/>
<protein>
    <submittedName>
        <fullName evidence="2">Uncharacterized protein</fullName>
    </submittedName>
</protein>
<dbReference type="AlphaFoldDB" id="A0AAX6FPA3"/>
<accession>A0AAX6FPA3</accession>
<evidence type="ECO:0000313" key="3">
    <source>
        <dbReference type="Proteomes" id="UP001140949"/>
    </source>
</evidence>
<keyword evidence="1" id="KW-0812">Transmembrane</keyword>
<keyword evidence="1" id="KW-0472">Membrane</keyword>
<reference evidence="2" key="2">
    <citation type="submission" date="2023-04" db="EMBL/GenBank/DDBJ databases">
        <authorList>
            <person name="Bruccoleri R.E."/>
            <person name="Oakeley E.J."/>
            <person name="Faust A.-M."/>
            <person name="Dessus-Babus S."/>
            <person name="Altorfer M."/>
            <person name="Burckhardt D."/>
            <person name="Oertli M."/>
            <person name="Naumann U."/>
            <person name="Petersen F."/>
            <person name="Wong J."/>
        </authorList>
    </citation>
    <scope>NUCLEOTIDE SEQUENCE</scope>
    <source>
        <strain evidence="2">GSM-AAB239-AS_SAM_17_03QT</strain>
        <tissue evidence="2">Leaf</tissue>
    </source>
</reference>
<dbReference type="EMBL" id="JANAVB010027598">
    <property type="protein sequence ID" value="KAJ6817771.1"/>
    <property type="molecule type" value="Genomic_DNA"/>
</dbReference>
<evidence type="ECO:0000313" key="2">
    <source>
        <dbReference type="EMBL" id="KAJ6817771.1"/>
    </source>
</evidence>
<reference evidence="2" key="1">
    <citation type="journal article" date="2023" name="GigaByte">
        <title>Genome assembly of the bearded iris, Iris pallida Lam.</title>
        <authorList>
            <person name="Bruccoleri R.E."/>
            <person name="Oakeley E.J."/>
            <person name="Faust A.M.E."/>
            <person name="Altorfer M."/>
            <person name="Dessus-Babus S."/>
            <person name="Burckhardt D."/>
            <person name="Oertli M."/>
            <person name="Naumann U."/>
            <person name="Petersen F."/>
            <person name="Wong J."/>
        </authorList>
    </citation>
    <scope>NUCLEOTIDE SEQUENCE</scope>
    <source>
        <strain evidence="2">GSM-AAB239-AS_SAM_17_03QT</strain>
    </source>
</reference>
<feature type="transmembrane region" description="Helical" evidence="1">
    <location>
        <begin position="40"/>
        <end position="61"/>
    </location>
</feature>